<organism evidence="1 2">
    <name type="scientific">Clostridium botulinum (strain Hall / ATCC 3502 / NCTC 13319 / Type A)</name>
    <dbReference type="NCBI Taxonomy" id="441771"/>
    <lineage>
        <taxon>Bacteria</taxon>
        <taxon>Bacillati</taxon>
        <taxon>Bacillota</taxon>
        <taxon>Clostridia</taxon>
        <taxon>Eubacteriales</taxon>
        <taxon>Clostridiaceae</taxon>
        <taxon>Clostridium</taxon>
    </lineage>
</organism>
<dbReference type="Proteomes" id="UP000001986">
    <property type="component" value="Chromosome"/>
</dbReference>
<evidence type="ECO:0000313" key="2">
    <source>
        <dbReference type="Proteomes" id="UP000001986"/>
    </source>
</evidence>
<reference evidence="1 2" key="1">
    <citation type="journal article" date="2007" name="Genome Res.">
        <title>Genome sequence of a proteolytic (Group I) Clostridium botulinum strain Hall A and comparative analysis of the clostridial genomes.</title>
        <authorList>
            <person name="Sebaihia M."/>
            <person name="Peck M.W."/>
            <person name="Minton N.P."/>
            <person name="Thomson N.R."/>
            <person name="Holden M.T.G."/>
            <person name="Mitchell W.J."/>
            <person name="Carter A.T."/>
            <person name="Bentley S.D."/>
            <person name="Mason D.R."/>
            <person name="Crossman L."/>
            <person name="Paul C.J."/>
            <person name="Ivens A."/>
            <person name="Wells-Bennik M.H.J."/>
            <person name="Davis I.J."/>
            <person name="Cerdeno-Tarraga A.M."/>
            <person name="Churcher C."/>
            <person name="Quail M.A."/>
            <person name="Chillingworth T."/>
            <person name="Feltwell T."/>
            <person name="Fraser A."/>
            <person name="Goodhead I."/>
            <person name="Hance Z."/>
            <person name="Jagels K."/>
            <person name="Larke N."/>
            <person name="Maddison M."/>
            <person name="Moule S."/>
            <person name="Mungall K."/>
            <person name="Norbertczak H."/>
            <person name="Rabbinowitsch E."/>
            <person name="Sanders M."/>
            <person name="Simmonds M."/>
            <person name="White B."/>
            <person name="Whithead S."/>
            <person name="Parkhill J."/>
        </authorList>
    </citation>
    <scope>NUCLEOTIDE SEQUENCE [LARGE SCALE GENOMIC DNA]</scope>
    <source>
        <strain evidence="2">Hall / ATCC 3502 / NCTC 13319 / Type A [Sanger]</strain>
    </source>
</reference>
<dbReference type="KEGG" id="cbo:CBO0990"/>
<keyword evidence="2" id="KW-1185">Reference proteome</keyword>
<protein>
    <submittedName>
        <fullName evidence="1">Uncharacterized protein</fullName>
    </submittedName>
</protein>
<dbReference type="EMBL" id="AM412317">
    <property type="protein sequence ID" value="CAL82542.1"/>
    <property type="molecule type" value="Genomic_DNA"/>
</dbReference>
<gene>
    <name evidence="1" type="ordered locus">CBO0990</name>
</gene>
<name>A5I0I1_CLOBH</name>
<dbReference type="AlphaFoldDB" id="A5I0I1"/>
<dbReference type="HOGENOM" id="CLU_3326396_0_0_9"/>
<evidence type="ECO:0000313" key="1">
    <source>
        <dbReference type="EMBL" id="CAL82542.1"/>
    </source>
</evidence>
<accession>A5I0I1</accession>
<sequence>MTSVSLYKIKLAEVIGCIVLNLFANANRFKCKFNLYKY</sequence>
<proteinExistence type="predicted"/>